<keyword evidence="2" id="KW-1185">Reference proteome</keyword>
<protein>
    <submittedName>
        <fullName evidence="1">Uncharacterized protein</fullName>
    </submittedName>
</protein>
<organism evidence="1 2">
    <name type="scientific">Oenococcus alcoholitolerans</name>
    <dbReference type="NCBI Taxonomy" id="931074"/>
    <lineage>
        <taxon>Bacteria</taxon>
        <taxon>Bacillati</taxon>
        <taxon>Bacillota</taxon>
        <taxon>Bacilli</taxon>
        <taxon>Lactobacillales</taxon>
        <taxon>Lactobacillaceae</taxon>
        <taxon>Oenococcus</taxon>
    </lineage>
</organism>
<dbReference type="EMBL" id="AXCV01000022">
    <property type="protein sequence ID" value="KGO32423.1"/>
    <property type="molecule type" value="Genomic_DNA"/>
</dbReference>
<evidence type="ECO:0000313" key="1">
    <source>
        <dbReference type="EMBL" id="KGO32423.1"/>
    </source>
</evidence>
<sequence length="355" mass="42088">MKKISYTKKHDSSSFYFCIYYKSDIFTLAKIVHVRILKIRTALFICQVFNIFQQKYFDHRVRNQSNWITVFDKANDANKIKLIKLLLLKELNAMEDEFSDYLRQITKDNTDYQQKAGLQFDNLFENDISDNELNHNSTINNALLTFNYTQPNFEEKTFKSKIYYSRNVHGNIKDNNIIMGIDYESDDKEHSLVRFTKTYRTLAFTHIQHHDHSLFDHSLDKIKIYGHSLNSADKSYFYAIFDAIDLYGQKTELYFYYSDYDGFDEDALFQNINRLIQGYGETISKDHGKSLLHKLILGGRIHIKELFEYYHLDEKSATESETKQFNKHFARIHQILLNPGPHATFVSFDKLRTHT</sequence>
<name>A0ABR4XSF6_9LACO</name>
<accession>A0ABR4XSF6</accession>
<gene>
    <name evidence="1" type="ORF">Q757_01115</name>
</gene>
<comment type="caution">
    <text evidence="1">The sequence shown here is derived from an EMBL/GenBank/DDBJ whole genome shotgun (WGS) entry which is preliminary data.</text>
</comment>
<evidence type="ECO:0000313" key="2">
    <source>
        <dbReference type="Proteomes" id="UP000030023"/>
    </source>
</evidence>
<proteinExistence type="predicted"/>
<dbReference type="Proteomes" id="UP000030023">
    <property type="component" value="Unassembled WGS sequence"/>
</dbReference>
<reference evidence="1 2" key="1">
    <citation type="journal article" date="2014" name="Antonie Van Leeuwenhoek">
        <title>Oenococcus alcoholitolerans sp. nov., a lactic acid bacteria isolated from cachaca and ethanol fermentation processes.</title>
        <authorList>
            <person name="Badotti F."/>
            <person name="Moreira A.P."/>
            <person name="Tonon L.A."/>
            <person name="de Lucena B.T."/>
            <person name="Gomes Fde C."/>
            <person name="Kruger R."/>
            <person name="Thompson C.C."/>
            <person name="de Morais M.A.Jr."/>
            <person name="Rosa C.A."/>
            <person name="Thompson F.L."/>
        </authorList>
    </citation>
    <scope>NUCLEOTIDE SEQUENCE [LARGE SCALE GENOMIC DNA]</scope>
    <source>
        <strain evidence="1 2">UFRJ-M7.2.18</strain>
    </source>
</reference>